<evidence type="ECO:0000313" key="3">
    <source>
        <dbReference type="Proteomes" id="UP000193083"/>
    </source>
</evidence>
<accession>A0A1X7PBA2</accession>
<feature type="signal peptide" evidence="1">
    <location>
        <begin position="1"/>
        <end position="24"/>
    </location>
</feature>
<sequence>MKRYDLAACTAALAITLVAGSAARADQVIPDDLIVQGSICAGLDCVNNENFGFATIRLKENNTRIDFVDTSTTAGFTTNDWRIQANDSASGGAEALSFRSMGDASAGSEGGTPILTLTNGAPSNSIFVDSTGRVGFRTATPVLDLHVATSNTPAMRLEQSNAGGFTAQTWDIAGNEANFFIRDVTTGSKLPFRIRPNAPTSSIDIAATGNVGLGTGSPADVLHIRRTTGPVAIRLDSGSQPNPIRLNFNTNTNEFRITYDGLGINQLRLTSAGNLIIPGSITTSGSCSVGCDRVFEPDFEIPSIEEQKEFMFSRKYLPAVGSTPEGEPMDLTRKVEGILHELEKAHIYISQLKSTQDQLTAEIDRLRKPQ</sequence>
<feature type="chain" id="PRO_5013005118" evidence="1">
    <location>
        <begin position="25"/>
        <end position="370"/>
    </location>
</feature>
<name>A0A1X7PBA2_9HYPH</name>
<dbReference type="AlphaFoldDB" id="A0A1X7PBA2"/>
<evidence type="ECO:0000256" key="1">
    <source>
        <dbReference type="SAM" id="SignalP"/>
    </source>
</evidence>
<proteinExistence type="predicted"/>
<evidence type="ECO:0000313" key="2">
    <source>
        <dbReference type="EMBL" id="SMH47468.1"/>
    </source>
</evidence>
<organism evidence="2 3">
    <name type="scientific">Mesorhizobium australicum</name>
    <dbReference type="NCBI Taxonomy" id="536018"/>
    <lineage>
        <taxon>Bacteria</taxon>
        <taxon>Pseudomonadati</taxon>
        <taxon>Pseudomonadota</taxon>
        <taxon>Alphaproteobacteria</taxon>
        <taxon>Hyphomicrobiales</taxon>
        <taxon>Phyllobacteriaceae</taxon>
        <taxon>Mesorhizobium</taxon>
    </lineage>
</organism>
<protein>
    <submittedName>
        <fullName evidence="2">Uncharacterized protein</fullName>
    </submittedName>
</protein>
<dbReference type="EMBL" id="FXBL01000004">
    <property type="protein sequence ID" value="SMH47468.1"/>
    <property type="molecule type" value="Genomic_DNA"/>
</dbReference>
<reference evidence="2 3" key="1">
    <citation type="submission" date="2017-04" db="EMBL/GenBank/DDBJ databases">
        <authorList>
            <person name="Afonso C.L."/>
            <person name="Miller P.J."/>
            <person name="Scott M.A."/>
            <person name="Spackman E."/>
            <person name="Goraichik I."/>
            <person name="Dimitrov K.M."/>
            <person name="Suarez D.L."/>
            <person name="Swayne D.E."/>
        </authorList>
    </citation>
    <scope>NUCLEOTIDE SEQUENCE [LARGE SCALE GENOMIC DNA]</scope>
    <source>
        <strain evidence="2 3">B5P</strain>
    </source>
</reference>
<keyword evidence="1" id="KW-0732">Signal</keyword>
<gene>
    <name evidence="2" type="ORF">SAMN02982922_3525</name>
</gene>
<keyword evidence="3" id="KW-1185">Reference proteome</keyword>
<dbReference type="Proteomes" id="UP000193083">
    <property type="component" value="Unassembled WGS sequence"/>
</dbReference>